<evidence type="ECO:0000313" key="2">
    <source>
        <dbReference type="Proteomes" id="UP001320460"/>
    </source>
</evidence>
<keyword evidence="2" id="KW-1185">Reference proteome</keyword>
<dbReference type="Proteomes" id="UP001320460">
    <property type="component" value="Chromosome"/>
</dbReference>
<accession>A0ABM7VTA4</accession>
<sequence>MNAKLIADMRKNALSEVTNFIAQEIYKLALFRQYPQECSRILTVDRAVQETLRSYYEKGFDALVEDLASLVLDLIIYGVDESEFLEQTHRHIAELNLIKIRLPLMAEYDDLVQDSDSYDEYEINFKASLYKTVCDFFTDYSGFEGEIEHQYPPHVLAYRYNYENILDYYHGMTFLPSQKDRTTTITSSPTYTRAPSTRRVVHQIKPITENLSIPDDALLNRVDNIKKFNITDPYEENLHELLMLKSMFPVELIKFTSEVRFRINTSEPLTNLDLDKAMATLRAAIAYAQSGNENFWKFTATNRYELTRAFNVPKLDAPGIIELQDLHKALLPGLKTLFNAKNYLLGLIMVQEHFIQYTESGKEIYVFWKRDSNENSTLKRANHISARLSRKHGQAGFSPDTIMQGMKLVNNAIQVHLDDLQFERVQFDIRLNALQRAKLNKEPSVNIERLHPDDRDKAEKIISRHNKHGRYAAVKQRRNGSFVISW</sequence>
<organism evidence="1 2">
    <name type="scientific">Phytobacter diazotrophicus</name>
    <dbReference type="NCBI Taxonomy" id="395631"/>
    <lineage>
        <taxon>Bacteria</taxon>
        <taxon>Pseudomonadati</taxon>
        <taxon>Pseudomonadota</taxon>
        <taxon>Gammaproteobacteria</taxon>
        <taxon>Enterobacterales</taxon>
        <taxon>Enterobacteriaceae</taxon>
        <taxon>Phytobacter</taxon>
    </lineage>
</organism>
<protein>
    <submittedName>
        <fullName evidence="1">Uncharacterized protein</fullName>
    </submittedName>
</protein>
<dbReference type="EMBL" id="AP025334">
    <property type="protein sequence ID" value="BDD50316.1"/>
    <property type="molecule type" value="Genomic_DNA"/>
</dbReference>
<proteinExistence type="predicted"/>
<evidence type="ECO:0000313" key="1">
    <source>
        <dbReference type="EMBL" id="BDD50316.1"/>
    </source>
</evidence>
<dbReference type="RefSeq" id="WP_125124241.1">
    <property type="nucleotide sequence ID" value="NZ_AP025334.1"/>
</dbReference>
<gene>
    <name evidence="1" type="ORF">PDTA9734_18030</name>
</gene>
<name>A0ABM7VTA4_9ENTR</name>
<reference evidence="1 2" key="1">
    <citation type="submission" date="2021-12" db="EMBL/GenBank/DDBJ databases">
        <title>Complete genome sequence of Phytobacter diazotrophicus TA9734.</title>
        <authorList>
            <person name="Kubota H."/>
            <person name="Nakayama Y."/>
            <person name="Ariyoshi T."/>
        </authorList>
    </citation>
    <scope>NUCLEOTIDE SEQUENCE [LARGE SCALE GENOMIC DNA]</scope>
    <source>
        <strain evidence="1 2">TA9734</strain>
    </source>
</reference>